<protein>
    <submittedName>
        <fullName evidence="1">Uncharacterized protein</fullName>
    </submittedName>
</protein>
<comment type="caution">
    <text evidence="1">The sequence shown here is derived from an EMBL/GenBank/DDBJ whole genome shotgun (WGS) entry which is preliminary data.</text>
</comment>
<accession>A0ABT3LEM7</accession>
<name>A0ABT3LEM7_9PSED</name>
<keyword evidence="2" id="KW-1185">Reference proteome</keyword>
<gene>
    <name evidence="1" type="ORF">K7K06_04455</name>
</gene>
<sequence>MTRPQKMSCDDVDLDTNAPGINVDASTDQAIAELQEIADRLLKSCGPVDDQAPRFFSEGGKGLSGFLEYIRTSLEKAQEFARRCKADVEAYIEHSKLVRRAQFLLSKLVRIDIHALITRIRLYFSHLACIRVPLFKYGPELSSYRHRFR</sequence>
<dbReference type="Proteomes" id="UP001142690">
    <property type="component" value="Unassembled WGS sequence"/>
</dbReference>
<proteinExistence type="predicted"/>
<organism evidence="1 2">
    <name type="scientific">Pseudomonas fragariae</name>
    <name type="common">ex Marin et al. 2024</name>
    <dbReference type="NCBI Taxonomy" id="3080056"/>
    <lineage>
        <taxon>Bacteria</taxon>
        <taxon>Pseudomonadati</taxon>
        <taxon>Pseudomonadota</taxon>
        <taxon>Gammaproteobacteria</taxon>
        <taxon>Pseudomonadales</taxon>
        <taxon>Pseudomonadaceae</taxon>
        <taxon>Pseudomonas</taxon>
    </lineage>
</organism>
<dbReference type="EMBL" id="JAINZM010000003">
    <property type="protein sequence ID" value="MCW6054901.1"/>
    <property type="molecule type" value="Genomic_DNA"/>
</dbReference>
<evidence type="ECO:0000313" key="2">
    <source>
        <dbReference type="Proteomes" id="UP001142690"/>
    </source>
</evidence>
<evidence type="ECO:0000313" key="1">
    <source>
        <dbReference type="EMBL" id="MCW6054901.1"/>
    </source>
</evidence>
<reference evidence="1" key="1">
    <citation type="submission" date="2021-08" db="EMBL/GenBank/DDBJ databases">
        <title>Characterization of Pseudomonas fragariae.</title>
        <authorList>
            <person name="Carvalho R."/>
            <person name="Marin M."/>
        </authorList>
    </citation>
    <scope>NUCLEOTIDE SEQUENCE</scope>
    <source>
        <strain evidence="1">17</strain>
    </source>
</reference>